<feature type="binding site" evidence="8">
    <location>
        <begin position="231"/>
        <end position="232"/>
    </location>
    <ligand>
        <name>substrate</name>
    </ligand>
</feature>
<keyword evidence="5 8" id="KW-0457">Lysine biosynthesis</keyword>
<keyword evidence="6 8" id="KW-0413">Isomerase</keyword>
<dbReference type="SUPFAM" id="SSF54506">
    <property type="entry name" value="Diaminopimelate epimerase-like"/>
    <property type="match status" value="2"/>
</dbReference>
<feature type="active site" evidence="9">
    <location>
        <position position="84"/>
    </location>
</feature>
<evidence type="ECO:0000256" key="1">
    <source>
        <dbReference type="ARBA" id="ARBA00005196"/>
    </source>
</evidence>
<gene>
    <name evidence="8 10" type="primary">dapF</name>
    <name evidence="10" type="ORF">GCM10022229_19960</name>
</gene>
<feature type="active site" description="Proton acceptor" evidence="8">
    <location>
        <position position="230"/>
    </location>
</feature>
<comment type="pathway">
    <text evidence="1 8">Amino-acid biosynthesis; L-lysine biosynthesis via DAP pathway; DL-2,6-diaminopimelate from LL-2,6-diaminopimelate: step 1/1.</text>
</comment>
<protein>
    <recommendedName>
        <fullName evidence="3 8">Diaminopimelate epimerase</fullName>
        <shortName evidence="8">DAP epimerase</shortName>
        <ecNumber evidence="3 8">5.1.1.7</ecNumber>
    </recommendedName>
    <alternativeName>
        <fullName evidence="8">PLP-independent amino acid racemase</fullName>
    </alternativeName>
</protein>
<dbReference type="EC" id="5.1.1.7" evidence="3 8"/>
<keyword evidence="4 8" id="KW-0028">Amino-acid biosynthesis</keyword>
<evidence type="ECO:0000256" key="6">
    <source>
        <dbReference type="ARBA" id="ARBA00023235"/>
    </source>
</evidence>
<dbReference type="EMBL" id="BAAAZU010000011">
    <property type="protein sequence ID" value="GAA3925857.1"/>
    <property type="molecule type" value="Genomic_DNA"/>
</dbReference>
<evidence type="ECO:0000256" key="4">
    <source>
        <dbReference type="ARBA" id="ARBA00022605"/>
    </source>
</evidence>
<comment type="function">
    <text evidence="8">Catalyzes the stereoinversion of LL-2,6-diaminopimelate (L,L-DAP) to meso-diaminopimelate (meso-DAP), a precursor of L-lysine and an essential component of the bacterial peptidoglycan.</text>
</comment>
<feature type="binding site" evidence="8">
    <location>
        <begin position="221"/>
        <end position="222"/>
    </location>
    <ligand>
        <name>substrate</name>
    </ligand>
</feature>
<dbReference type="PANTHER" id="PTHR31689:SF0">
    <property type="entry name" value="DIAMINOPIMELATE EPIMERASE"/>
    <property type="match status" value="1"/>
</dbReference>
<feature type="site" description="Could be important to modulate the pK values of the two catalytic cysteine residues" evidence="8">
    <location>
        <position position="172"/>
    </location>
</feature>
<proteinExistence type="inferred from homology"/>
<evidence type="ECO:0000256" key="5">
    <source>
        <dbReference type="ARBA" id="ARBA00023154"/>
    </source>
</evidence>
<comment type="subunit">
    <text evidence="8">Homodimer.</text>
</comment>
<reference evidence="11" key="1">
    <citation type="journal article" date="2019" name="Int. J. Syst. Evol. Microbiol.">
        <title>The Global Catalogue of Microorganisms (GCM) 10K type strain sequencing project: providing services to taxonomists for standard genome sequencing and annotation.</title>
        <authorList>
            <consortium name="The Broad Institute Genomics Platform"/>
            <consortium name="The Broad Institute Genome Sequencing Center for Infectious Disease"/>
            <person name="Wu L."/>
            <person name="Ma J."/>
        </authorList>
    </citation>
    <scope>NUCLEOTIDE SEQUENCE [LARGE SCALE GENOMIC DNA]</scope>
    <source>
        <strain evidence="11">JCM 16916</strain>
    </source>
</reference>
<sequence>MAVRSPARVPALRFSKMHGAGNDFVVLDLRAGTAPPSPDLCRALADRHTGVGCDQILTVEAPASAGSVAAYRIWNADGSPSQQCGNGARCVAAWLVRDGATDSTAFELDSPTGTHAVEVLGDGRYRVAMGVPEFTPSKIPLAGFAAERDEYDLPLDEDLRLRFGAVSTGNPHAVVEVADVDGIPVSRYGSALQQSPAFPESANVGFAQVVTRERIRLRVFERGVGETLACGSGACAAVAVLARRGRVDRDVTVSLPGGDLRIAWPGDDAQILMAGPTAFVFEGEWLQ</sequence>
<comment type="catalytic activity">
    <reaction evidence="7 8">
        <text>(2S,6S)-2,6-diaminopimelate = meso-2,6-diaminopimelate</text>
        <dbReference type="Rhea" id="RHEA:15393"/>
        <dbReference type="ChEBI" id="CHEBI:57609"/>
        <dbReference type="ChEBI" id="CHEBI:57791"/>
        <dbReference type="EC" id="5.1.1.7"/>
    </reaction>
</comment>
<comment type="similarity">
    <text evidence="2 8">Belongs to the diaminopimelate epimerase family.</text>
</comment>
<feature type="active site" description="Proton donor" evidence="8">
    <location>
        <position position="84"/>
    </location>
</feature>
<name>A0ABP7MPK0_9GAMM</name>
<dbReference type="RefSeq" id="WP_344759851.1">
    <property type="nucleotide sequence ID" value="NZ_BAAAZU010000011.1"/>
</dbReference>
<dbReference type="Pfam" id="PF01678">
    <property type="entry name" value="DAP_epimerase"/>
    <property type="match status" value="2"/>
</dbReference>
<dbReference type="NCBIfam" id="TIGR00652">
    <property type="entry name" value="DapF"/>
    <property type="match status" value="1"/>
</dbReference>
<feature type="binding site" evidence="8">
    <location>
        <position position="203"/>
    </location>
    <ligand>
        <name>substrate</name>
    </ligand>
</feature>
<dbReference type="HAMAP" id="MF_00197">
    <property type="entry name" value="DAP_epimerase"/>
    <property type="match status" value="1"/>
</dbReference>
<dbReference type="Proteomes" id="UP001501727">
    <property type="component" value="Unassembled WGS sequence"/>
</dbReference>
<evidence type="ECO:0000256" key="9">
    <source>
        <dbReference type="PROSITE-ProRule" id="PRU10125"/>
    </source>
</evidence>
<feature type="binding site" evidence="8">
    <location>
        <position position="22"/>
    </location>
    <ligand>
        <name>substrate</name>
    </ligand>
</feature>
<comment type="caution">
    <text evidence="10">The sequence shown here is derived from an EMBL/GenBank/DDBJ whole genome shotgun (WGS) entry which is preliminary data.</text>
</comment>
<feature type="site" description="Could be important to modulate the pK values of the two catalytic cysteine residues" evidence="8">
    <location>
        <position position="221"/>
    </location>
</feature>
<dbReference type="InterPro" id="IPR001653">
    <property type="entry name" value="DAP_epimerase_DapF"/>
</dbReference>
<feature type="site" description="Important for dimerization" evidence="8">
    <location>
        <position position="281"/>
    </location>
</feature>
<organism evidence="10 11">
    <name type="scientific">Luteimonas lutimaris</name>
    <dbReference type="NCBI Taxonomy" id="698645"/>
    <lineage>
        <taxon>Bacteria</taxon>
        <taxon>Pseudomonadati</taxon>
        <taxon>Pseudomonadota</taxon>
        <taxon>Gammaproteobacteria</taxon>
        <taxon>Lysobacterales</taxon>
        <taxon>Lysobacteraceae</taxon>
        <taxon>Luteimonas</taxon>
    </lineage>
</organism>
<evidence type="ECO:0000256" key="8">
    <source>
        <dbReference type="HAMAP-Rule" id="MF_00197"/>
    </source>
</evidence>
<dbReference type="PANTHER" id="PTHR31689">
    <property type="entry name" value="DIAMINOPIMELATE EPIMERASE, CHLOROPLASTIC"/>
    <property type="match status" value="1"/>
</dbReference>
<keyword evidence="11" id="KW-1185">Reference proteome</keyword>
<evidence type="ECO:0000313" key="10">
    <source>
        <dbReference type="EMBL" id="GAA3925857.1"/>
    </source>
</evidence>
<feature type="binding site" evidence="8">
    <location>
        <position position="55"/>
    </location>
    <ligand>
        <name>substrate</name>
    </ligand>
</feature>
<dbReference type="PROSITE" id="PS01326">
    <property type="entry name" value="DAP_EPIMERASE"/>
    <property type="match status" value="1"/>
</dbReference>
<evidence type="ECO:0000313" key="11">
    <source>
        <dbReference type="Proteomes" id="UP001501727"/>
    </source>
</evidence>
<accession>A0ABP7MPK0</accession>
<feature type="binding site" evidence="8">
    <location>
        <begin position="85"/>
        <end position="86"/>
    </location>
    <ligand>
        <name>substrate</name>
    </ligand>
</feature>
<feature type="binding site" evidence="8">
    <location>
        <position position="170"/>
    </location>
    <ligand>
        <name>substrate</name>
    </ligand>
</feature>
<comment type="subcellular location">
    <subcellularLocation>
        <location evidence="8">Cytoplasm</location>
    </subcellularLocation>
</comment>
<dbReference type="InterPro" id="IPR018510">
    <property type="entry name" value="DAP_epimerase_AS"/>
</dbReference>
<evidence type="ECO:0000256" key="2">
    <source>
        <dbReference type="ARBA" id="ARBA00010219"/>
    </source>
</evidence>
<dbReference type="Gene3D" id="3.10.310.10">
    <property type="entry name" value="Diaminopimelate Epimerase, Chain A, domain 1"/>
    <property type="match status" value="2"/>
</dbReference>
<feature type="binding site" evidence="8">
    <location>
        <position position="75"/>
    </location>
    <ligand>
        <name>substrate</name>
    </ligand>
</feature>
<evidence type="ECO:0000256" key="7">
    <source>
        <dbReference type="ARBA" id="ARBA00051712"/>
    </source>
</evidence>
<evidence type="ECO:0000256" key="3">
    <source>
        <dbReference type="ARBA" id="ARBA00013080"/>
    </source>
</evidence>
<keyword evidence="8" id="KW-0963">Cytoplasm</keyword>